<name>A0A1M6LXN1_REIAG</name>
<protein>
    <submittedName>
        <fullName evidence="1">Uncharacterized protein</fullName>
    </submittedName>
</protein>
<dbReference type="STRING" id="156994.SAMN04488028_1011135"/>
<dbReference type="RefSeq" id="WP_073120212.1">
    <property type="nucleotide sequence ID" value="NZ_FRAA01000001.1"/>
</dbReference>
<accession>A0A1M6LXN1</accession>
<sequence length="101" mass="11341">MNMDKDNRINEIMNSLEGIQRAKAPRDGFAKIEQALSEKNRQLTPLGPSTPNWIKVAAVVALLICPNIWAASSFFKSFTSSNTTNDAYPQLINDFNLYAYE</sequence>
<dbReference type="EMBL" id="FRAA01000001">
    <property type="protein sequence ID" value="SHJ75936.1"/>
    <property type="molecule type" value="Genomic_DNA"/>
</dbReference>
<keyword evidence="2" id="KW-1185">Reference proteome</keyword>
<evidence type="ECO:0000313" key="1">
    <source>
        <dbReference type="EMBL" id="SHJ75936.1"/>
    </source>
</evidence>
<evidence type="ECO:0000313" key="2">
    <source>
        <dbReference type="Proteomes" id="UP000184474"/>
    </source>
</evidence>
<organism evidence="1 2">
    <name type="scientific">Reichenbachiella agariperforans</name>
    <dbReference type="NCBI Taxonomy" id="156994"/>
    <lineage>
        <taxon>Bacteria</taxon>
        <taxon>Pseudomonadati</taxon>
        <taxon>Bacteroidota</taxon>
        <taxon>Cytophagia</taxon>
        <taxon>Cytophagales</taxon>
        <taxon>Reichenbachiellaceae</taxon>
        <taxon>Reichenbachiella</taxon>
    </lineage>
</organism>
<dbReference type="AlphaFoldDB" id="A0A1M6LXN1"/>
<dbReference type="Proteomes" id="UP000184474">
    <property type="component" value="Unassembled WGS sequence"/>
</dbReference>
<proteinExistence type="predicted"/>
<gene>
    <name evidence="1" type="ORF">SAMN04488028_1011135</name>
</gene>
<reference evidence="2" key="1">
    <citation type="submission" date="2016-11" db="EMBL/GenBank/DDBJ databases">
        <authorList>
            <person name="Varghese N."/>
            <person name="Submissions S."/>
        </authorList>
    </citation>
    <scope>NUCLEOTIDE SEQUENCE [LARGE SCALE GENOMIC DNA]</scope>
    <source>
        <strain evidence="2">DSM 26134</strain>
    </source>
</reference>